<comment type="subcellular location">
    <subcellularLocation>
        <location evidence="2">Cytoplasm</location>
    </subcellularLocation>
</comment>
<dbReference type="PANTHER" id="PTHR46268:SF6">
    <property type="entry name" value="UNIVERSAL STRESS PROTEIN UP12"/>
    <property type="match status" value="1"/>
</dbReference>
<dbReference type="Proteomes" id="UP000182011">
    <property type="component" value="Unassembled WGS sequence"/>
</dbReference>
<dbReference type="GO" id="GO:0005737">
    <property type="term" value="C:cytoplasm"/>
    <property type="evidence" value="ECO:0007669"/>
    <property type="project" value="UniProtKB-SubCell"/>
</dbReference>
<dbReference type="PANTHER" id="PTHR46268">
    <property type="entry name" value="STRESS RESPONSE PROTEIN NHAX"/>
    <property type="match status" value="1"/>
</dbReference>
<accession>A0A0P1NWJ3</accession>
<accession>A0A0N7MR12</accession>
<dbReference type="CDD" id="cd00293">
    <property type="entry name" value="USP-like"/>
    <property type="match status" value="1"/>
</dbReference>
<keyword evidence="2" id="KW-0963">Cytoplasm</keyword>
<dbReference type="PIRSF" id="PIRSF006276">
    <property type="entry name" value="UspA"/>
    <property type="match status" value="1"/>
</dbReference>
<sequence length="149" mass="16741">MKIKRILLPTDLSTASISAFKYAKSLAEKYGASIYVLHVLENIPPVLAIHALDLTIEKVERNMEENAKAQLEKIVKENLKTKNKVQIFIRKGLVDEEIIKFADEKKVDLIVMGTHGRTGIEYTLLGSIAEKIVRKAKCPVLTVKPEKQS</sequence>
<dbReference type="RefSeq" id="WP_047134029.1">
    <property type="nucleotide sequence ID" value="NZ_CZVJ01000012.1"/>
</dbReference>
<dbReference type="AlphaFoldDB" id="A0A0P1L811"/>
<accession>A0A0P1L843</accession>
<dbReference type="InterPro" id="IPR006015">
    <property type="entry name" value="Universal_stress_UspA"/>
</dbReference>
<accession>A0A0N7MZS7</accession>
<accession>A0A0P1LM00</accession>
<comment type="similarity">
    <text evidence="1 2">Belongs to the universal stress protein A family.</text>
</comment>
<accession>A0A0S4MVF6</accession>
<accession>A0A0P1L811</accession>
<dbReference type="EMBL" id="FAOP01000003">
    <property type="protein sequence ID" value="CUU02938.1"/>
    <property type="molecule type" value="Genomic_DNA"/>
</dbReference>
<dbReference type="OrthoDB" id="9792500at2"/>
<evidence type="ECO:0000256" key="2">
    <source>
        <dbReference type="PIRNR" id="PIRNR006276"/>
    </source>
</evidence>
<name>A0A0P1L811_9BACT</name>
<dbReference type="Pfam" id="PF00582">
    <property type="entry name" value="Usp"/>
    <property type="match status" value="1"/>
</dbReference>
<dbReference type="Gene3D" id="3.40.50.620">
    <property type="entry name" value="HUPs"/>
    <property type="match status" value="1"/>
</dbReference>
<gene>
    <name evidence="4" type="ORF">JGI4_00646</name>
</gene>
<protein>
    <recommendedName>
        <fullName evidence="2">Universal stress protein</fullName>
    </recommendedName>
</protein>
<evidence type="ECO:0000313" key="5">
    <source>
        <dbReference type="Proteomes" id="UP000182011"/>
    </source>
</evidence>
<evidence type="ECO:0000256" key="1">
    <source>
        <dbReference type="ARBA" id="ARBA00008791"/>
    </source>
</evidence>
<evidence type="ECO:0000313" key="4">
    <source>
        <dbReference type="EMBL" id="CUU02938.1"/>
    </source>
</evidence>
<reference evidence="4 5" key="1">
    <citation type="submission" date="2015-11" db="EMBL/GenBank/DDBJ databases">
        <authorList>
            <person name="Zhang Y."/>
            <person name="Guo Z."/>
        </authorList>
    </citation>
    <scope>NUCLEOTIDE SEQUENCE [LARGE SCALE GENOMIC DNA]</scope>
    <source>
        <strain evidence="4">JGI-4</strain>
    </source>
</reference>
<dbReference type="InterPro" id="IPR014729">
    <property type="entry name" value="Rossmann-like_a/b/a_fold"/>
</dbReference>
<organism evidence="4 5">
    <name type="scientific">Candidatus Kryptonium thompsonii</name>
    <dbReference type="NCBI Taxonomy" id="1633631"/>
    <lineage>
        <taxon>Bacteria</taxon>
        <taxon>Pseudomonadati</taxon>
        <taxon>Candidatus Kryptoniota</taxon>
        <taxon>Candidatus Kryptonium</taxon>
    </lineage>
</organism>
<dbReference type="STRING" id="1633631.GCA_001442925_00646"/>
<evidence type="ECO:0000259" key="3">
    <source>
        <dbReference type="Pfam" id="PF00582"/>
    </source>
</evidence>
<dbReference type="PRINTS" id="PR01438">
    <property type="entry name" value="UNVRSLSTRESS"/>
</dbReference>
<proteinExistence type="inferred from homology"/>
<dbReference type="SUPFAM" id="SSF52402">
    <property type="entry name" value="Adenine nucleotide alpha hydrolases-like"/>
    <property type="match status" value="1"/>
</dbReference>
<dbReference type="InterPro" id="IPR006016">
    <property type="entry name" value="UspA"/>
</dbReference>
<accession>A0A0P1LG04</accession>
<accession>A0A0P1LY61</accession>
<feature type="domain" description="UspA" evidence="3">
    <location>
        <begin position="3"/>
        <end position="144"/>
    </location>
</feature>
<accession>A0A0N7MP82</accession>
<accession>A0A0P1MTI4</accession>
<accession>A0A0P1LVZ9</accession>